<name>A0ABT1BTY7_9BACT</name>
<dbReference type="GO" id="GO:0016787">
    <property type="term" value="F:hydrolase activity"/>
    <property type="evidence" value="ECO:0007669"/>
    <property type="project" value="UniProtKB-KW"/>
</dbReference>
<comment type="caution">
    <text evidence="3">The sequence shown here is derived from an EMBL/GenBank/DDBJ whole genome shotgun (WGS) entry which is preliminary data.</text>
</comment>
<dbReference type="EMBL" id="JAMXLY010000003">
    <property type="protein sequence ID" value="MCO6024552.1"/>
    <property type="molecule type" value="Genomic_DNA"/>
</dbReference>
<dbReference type="Pfam" id="PF13472">
    <property type="entry name" value="Lipase_GDSL_2"/>
    <property type="match status" value="1"/>
</dbReference>
<dbReference type="InterPro" id="IPR036514">
    <property type="entry name" value="SGNH_hydro_sf"/>
</dbReference>
<keyword evidence="4" id="KW-1185">Reference proteome</keyword>
<evidence type="ECO:0000256" key="1">
    <source>
        <dbReference type="SAM" id="Phobius"/>
    </source>
</evidence>
<feature type="domain" description="SGNH hydrolase-type esterase" evidence="2">
    <location>
        <begin position="227"/>
        <end position="408"/>
    </location>
</feature>
<dbReference type="PANTHER" id="PTHR43784">
    <property type="entry name" value="GDSL-LIKE LIPASE/ACYLHYDROLASE, PUTATIVE (AFU_ORTHOLOGUE AFUA_2G00820)-RELATED"/>
    <property type="match status" value="1"/>
</dbReference>
<evidence type="ECO:0000313" key="3">
    <source>
        <dbReference type="EMBL" id="MCO6024552.1"/>
    </source>
</evidence>
<organism evidence="3 4">
    <name type="scientific">Segatella cerevisiae</name>
    <dbReference type="NCBI Taxonomy" id="2053716"/>
    <lineage>
        <taxon>Bacteria</taxon>
        <taxon>Pseudomonadati</taxon>
        <taxon>Bacteroidota</taxon>
        <taxon>Bacteroidia</taxon>
        <taxon>Bacteroidales</taxon>
        <taxon>Prevotellaceae</taxon>
        <taxon>Segatella</taxon>
    </lineage>
</organism>
<gene>
    <name evidence="3" type="ORF">NG821_01605</name>
</gene>
<feature type="transmembrane region" description="Helical" evidence="1">
    <location>
        <begin position="37"/>
        <end position="63"/>
    </location>
</feature>
<evidence type="ECO:0000313" key="4">
    <source>
        <dbReference type="Proteomes" id="UP001204015"/>
    </source>
</evidence>
<keyword evidence="3" id="KW-0378">Hydrolase</keyword>
<protein>
    <submittedName>
        <fullName evidence="3">SGNH/GDSL hydrolase family protein</fullName>
    </submittedName>
</protein>
<dbReference type="RefSeq" id="WP_252759913.1">
    <property type="nucleotide sequence ID" value="NZ_JAMXLY010000003.1"/>
</dbReference>
<dbReference type="CDD" id="cd01830">
    <property type="entry name" value="XynE_like"/>
    <property type="match status" value="1"/>
</dbReference>
<sequence length="424" mass="47564">MRQIETITLQIIQAIKIYMFIFAAVKFGNIMKRKIAVLLTLLSIWINTFAQALSWTGTFAAAMEFTEQGDMPQVTSLANISLREIVPISLGGQRLQIQFSNEWSQQPVEIKCVYIANILDSNAIDTHTVKWLNFNGCRSITIPAGKAVYSDDFNYQLKPLQRLAVTICYGSRVPVHATSHRGSRTTSYIAKGTVSPKEPFITIDKPEHWYNLAKINILSKSSAIAILGNSITDGRGSTTNRQNRWTDFFAKALQGKIGVLNLGIGGNCVLSGGISEPAIKRFDRDILEQKGVKALIIFEGTNDIGCSKGNPEEIAQNLIQAYRTLIKKAHEKGIRVYGATITPFKGNNWYSQVHEVARETVNNWIRNSGVFDRLIDFDKLVRDPNEPDRIRTEYSFDWLHLNPKGYEVMGQFAATIIQKDNLSI</sequence>
<keyword evidence="1" id="KW-1133">Transmembrane helix</keyword>
<dbReference type="SUPFAM" id="SSF52266">
    <property type="entry name" value="SGNH hydrolase"/>
    <property type="match status" value="1"/>
</dbReference>
<reference evidence="3 4" key="1">
    <citation type="submission" date="2022-06" db="EMBL/GenBank/DDBJ databases">
        <title>A taxonomic note on the genus Prevotella: Description of four novel genera and emended description of the genera Hallella and Xylanibacter.</title>
        <authorList>
            <person name="Hitch T.C.A."/>
        </authorList>
    </citation>
    <scope>NUCLEOTIDE SEQUENCE [LARGE SCALE GENOMIC DNA]</scope>
    <source>
        <strain evidence="3 4">DSM 100619</strain>
    </source>
</reference>
<feature type="transmembrane region" description="Helical" evidence="1">
    <location>
        <begin position="6"/>
        <end position="25"/>
    </location>
</feature>
<dbReference type="PANTHER" id="PTHR43784:SF2">
    <property type="entry name" value="GDSL-LIKE LIPASE_ACYLHYDROLASE, PUTATIVE (AFU_ORTHOLOGUE AFUA_2G00820)-RELATED"/>
    <property type="match status" value="1"/>
</dbReference>
<keyword evidence="1" id="KW-0812">Transmembrane</keyword>
<accession>A0ABT1BTY7</accession>
<dbReference type="Gene3D" id="3.40.50.1110">
    <property type="entry name" value="SGNH hydrolase"/>
    <property type="match status" value="1"/>
</dbReference>
<dbReference type="InterPro" id="IPR053140">
    <property type="entry name" value="GDSL_Rv0518-like"/>
</dbReference>
<proteinExistence type="predicted"/>
<evidence type="ECO:0000259" key="2">
    <source>
        <dbReference type="Pfam" id="PF13472"/>
    </source>
</evidence>
<dbReference type="InterPro" id="IPR013830">
    <property type="entry name" value="SGNH_hydro"/>
</dbReference>
<dbReference type="Proteomes" id="UP001204015">
    <property type="component" value="Unassembled WGS sequence"/>
</dbReference>
<keyword evidence="1" id="KW-0472">Membrane</keyword>